<evidence type="ECO:0000313" key="3">
    <source>
        <dbReference type="EMBL" id="BAN01564.1"/>
    </source>
</evidence>
<organism evidence="3 4">
    <name type="scientific">Ilumatobacter coccineus (strain NBRC 103263 / KCTC 29153 / YM16-304)</name>
    <dbReference type="NCBI Taxonomy" id="1313172"/>
    <lineage>
        <taxon>Bacteria</taxon>
        <taxon>Bacillati</taxon>
        <taxon>Actinomycetota</taxon>
        <taxon>Acidimicrobiia</taxon>
        <taxon>Acidimicrobiales</taxon>
        <taxon>Ilumatobacteraceae</taxon>
        <taxon>Ilumatobacter</taxon>
    </lineage>
</organism>
<dbReference type="KEGG" id="aym:YM304_12500"/>
<dbReference type="OrthoDB" id="9757917at2"/>
<keyword evidence="2" id="KW-1133">Transmembrane helix</keyword>
<evidence type="ECO:0000256" key="2">
    <source>
        <dbReference type="SAM" id="Phobius"/>
    </source>
</evidence>
<accession>A0A6C7DZN9</accession>
<keyword evidence="4" id="KW-1185">Reference proteome</keyword>
<name>A0A6C7DZN9_ILUCY</name>
<evidence type="ECO:0000313" key="4">
    <source>
        <dbReference type="Proteomes" id="UP000011863"/>
    </source>
</evidence>
<feature type="region of interest" description="Disordered" evidence="1">
    <location>
        <begin position="475"/>
        <end position="497"/>
    </location>
</feature>
<sequence>MNMQLDPHVKAVFDDIVAHTPDIGPTPTGDVVHLDPGPSHQGRRWLAVAAAAIVVVGVGALVAVQRPGPDTPDVAPATQPPAAVADLAPGSPLVFDETPAALQNATFSAGNRFEPATAGDLAGTTDVPELVRRWYTGDAAQPELSPWIAVDSYPADQMSPDVPPDAEQITVQGVDGHIYSTPVTTGTSLEFAVDEATYVLTAGHLTDGDLLLAAEHVRLADDGYGAVIDPAGLADGLTERGAGTMIETFFISRQAFEHPIPQTHWDTADTNVWVSALTEDPALLPLQRLGYATVTDTTVHGQPAYLTSLGDYQPEYRGVTWSENGITYLLGSNGFDDDTIIEYANLLRPATSNEWEQFFDDTSQAQTTSDPPSTAPDELTAWFEYRIDFLAGEGTLEALGYEITGTDMPIGGPATVTIGSTTDNRVITVRMTPGELIQPEDHSRVPITLLEQTDQMVQGQILSNNGWLFEVTAERGADDGPLPTPDQLQSILFDLDP</sequence>
<gene>
    <name evidence="3" type="ORF">YM304_12500</name>
</gene>
<keyword evidence="2" id="KW-0472">Membrane</keyword>
<dbReference type="EMBL" id="AP012057">
    <property type="protein sequence ID" value="BAN01564.1"/>
    <property type="molecule type" value="Genomic_DNA"/>
</dbReference>
<keyword evidence="2" id="KW-0812">Transmembrane</keyword>
<evidence type="ECO:0000256" key="1">
    <source>
        <dbReference type="SAM" id="MobiDB-lite"/>
    </source>
</evidence>
<dbReference type="Proteomes" id="UP000011863">
    <property type="component" value="Chromosome"/>
</dbReference>
<dbReference type="RefSeq" id="WP_015440811.1">
    <property type="nucleotide sequence ID" value="NC_020520.1"/>
</dbReference>
<proteinExistence type="predicted"/>
<feature type="transmembrane region" description="Helical" evidence="2">
    <location>
        <begin position="45"/>
        <end position="64"/>
    </location>
</feature>
<dbReference type="AlphaFoldDB" id="A0A6C7DZN9"/>
<protein>
    <submittedName>
        <fullName evidence="3">Uncharacterized protein</fullName>
    </submittedName>
</protein>
<reference evidence="3 4" key="1">
    <citation type="journal article" date="2013" name="Int. J. Syst. Evol. Microbiol.">
        <title>Ilumatobacter nonamiense sp. nov. and Ilumatobacter coccineum sp. nov., isolated from seashore sand.</title>
        <authorList>
            <person name="Matsumoto A."/>
            <person name="Kasai H."/>
            <person name="Matsuo Y."/>
            <person name="Shizuri Y."/>
            <person name="Ichikawa N."/>
            <person name="Fujita N."/>
            <person name="Omura S."/>
            <person name="Takahashi Y."/>
        </authorList>
    </citation>
    <scope>NUCLEOTIDE SEQUENCE [LARGE SCALE GENOMIC DNA]</scope>
    <source>
        <strain evidence="4">NBRC 103263 / KCTC 29153 / YM16-304</strain>
    </source>
</reference>